<proteinExistence type="predicted"/>
<organism evidence="1 2">
    <name type="scientific">Fibrella aestuarina BUZ 2</name>
    <dbReference type="NCBI Taxonomy" id="1166018"/>
    <lineage>
        <taxon>Bacteria</taxon>
        <taxon>Pseudomonadati</taxon>
        <taxon>Bacteroidota</taxon>
        <taxon>Cytophagia</taxon>
        <taxon>Cytophagales</taxon>
        <taxon>Spirosomataceae</taxon>
        <taxon>Fibrella</taxon>
    </lineage>
</organism>
<dbReference type="KEGG" id="fae:FAES_3957"/>
<protein>
    <submittedName>
        <fullName evidence="1">Uncharacterized protein</fullName>
    </submittedName>
</protein>
<evidence type="ECO:0000313" key="2">
    <source>
        <dbReference type="Proteomes" id="UP000011058"/>
    </source>
</evidence>
<dbReference type="EMBL" id="HE796683">
    <property type="protein sequence ID" value="CCH01960.1"/>
    <property type="molecule type" value="Genomic_DNA"/>
</dbReference>
<dbReference type="Proteomes" id="UP000011058">
    <property type="component" value="Chromosome"/>
</dbReference>
<dbReference type="PATRIC" id="fig|1166018.3.peg.904"/>
<keyword evidence="2" id="KW-1185">Reference proteome</keyword>
<dbReference type="HOGENOM" id="CLU_1632928_0_0_10"/>
<dbReference type="AlphaFoldDB" id="I0KCV7"/>
<sequence length="162" mass="18220">MFVLPNGKQKTPNADSLATKAKGACATQNLTAMSTVQRYQSDPVDPTDVEPVALAFIPTFYSESLRASLSRLRDYLHTQLYDALLTDFVGDPDDCELRLDTHEMLLKLHEAFVSYCGPVQLSWYLEFVKEAQYLYELQGLAFPTLVHDLQLPAVQAQLSQFV</sequence>
<reference evidence="1 2" key="1">
    <citation type="journal article" date="2012" name="J. Bacteriol.">
        <title>Genome Sequence of Fibrella aestuarina BUZ 2T, a Filamentous Marine Bacterium.</title>
        <authorList>
            <person name="Filippini M."/>
            <person name="Qi W."/>
            <person name="Blom J."/>
            <person name="Goesmann A."/>
            <person name="Smits T.H."/>
            <person name="Bagheri H.C."/>
        </authorList>
    </citation>
    <scope>NUCLEOTIDE SEQUENCE [LARGE SCALE GENOMIC DNA]</scope>
    <source>
        <strain evidence="2">BUZ 2T</strain>
    </source>
</reference>
<gene>
    <name evidence="1" type="ORF">FAES_3957</name>
</gene>
<name>I0KCV7_9BACT</name>
<evidence type="ECO:0000313" key="1">
    <source>
        <dbReference type="EMBL" id="CCH01960.1"/>
    </source>
</evidence>
<accession>I0KCV7</accession>